<dbReference type="FunFam" id="3.30.360.10:FF:000014">
    <property type="entry name" value="N-acetyl-gamma-glutamyl-phosphate reductase"/>
    <property type="match status" value="1"/>
</dbReference>
<comment type="similarity">
    <text evidence="7">Belongs to the NAGSA dehydrogenase family. Type 1 subfamily.</text>
</comment>
<dbReference type="AlphaFoldDB" id="A0A0X8FCM2"/>
<dbReference type="Gene3D" id="3.40.50.720">
    <property type="entry name" value="NAD(P)-binding Rossmann-like Domain"/>
    <property type="match status" value="1"/>
</dbReference>
<reference evidence="12" key="2">
    <citation type="submission" date="2016-01" db="EMBL/GenBank/DDBJ databases">
        <title>Six Aerococcus type strain genome sequencing and assembly using PacBio and Illumina Hiseq.</title>
        <authorList>
            <person name="Carkaci D."/>
            <person name="Dargis R."/>
            <person name="Nielsen X.C."/>
            <person name="Skovgaard O."/>
            <person name="Fuursted K."/>
            <person name="Christensen J.J."/>
        </authorList>
    </citation>
    <scope>NUCLEOTIDE SEQUENCE [LARGE SCALE GENOMIC DNA]</scope>
    <source>
        <strain evidence="12">CCUG43001</strain>
    </source>
</reference>
<evidence type="ECO:0000313" key="12">
    <source>
        <dbReference type="Proteomes" id="UP000069912"/>
    </source>
</evidence>
<dbReference type="EC" id="1.2.1.38" evidence="7"/>
<keyword evidence="4 7" id="KW-0521">NADP</keyword>
<reference evidence="10 12" key="1">
    <citation type="journal article" date="2016" name="Genome Announc.">
        <title>Complete Genome Sequences of Aerococcus christensenii CCUG 28831T, Aerococcus sanguinicola CCUG 43001T, Aerococcus urinae CCUG 36881T, Aerococcus urinaeequi CCUG 28094T, Aerococcus urinaehominis CCUG 42038 BT, and Aerococcus viridans CCUG 4311T.</title>
        <authorList>
            <person name="Carkaci D."/>
            <person name="Dargis R."/>
            <person name="Nielsen X.C."/>
            <person name="Skovgaard O."/>
            <person name="Fuursted K."/>
            <person name="Christensen J.J."/>
        </authorList>
    </citation>
    <scope>NUCLEOTIDE SEQUENCE [LARGE SCALE GENOMIC DNA]</scope>
    <source>
        <strain evidence="10 12">CCUG43001</strain>
    </source>
</reference>
<comment type="subcellular location">
    <subcellularLocation>
        <location evidence="7">Cytoplasm</location>
    </subcellularLocation>
</comment>
<dbReference type="NCBIfam" id="TIGR01850">
    <property type="entry name" value="argC"/>
    <property type="match status" value="1"/>
</dbReference>
<dbReference type="PROSITE" id="PS01224">
    <property type="entry name" value="ARGC"/>
    <property type="match status" value="1"/>
</dbReference>
<evidence type="ECO:0000256" key="7">
    <source>
        <dbReference type="HAMAP-Rule" id="MF_00150"/>
    </source>
</evidence>
<dbReference type="InterPro" id="IPR050085">
    <property type="entry name" value="AGPR"/>
</dbReference>
<evidence type="ECO:0000256" key="4">
    <source>
        <dbReference type="ARBA" id="ARBA00022857"/>
    </source>
</evidence>
<dbReference type="PANTHER" id="PTHR32338">
    <property type="entry name" value="N-ACETYL-GAMMA-GLUTAMYL-PHOSPHATE REDUCTASE, CHLOROPLASTIC-RELATED-RELATED"/>
    <property type="match status" value="1"/>
</dbReference>
<sequence length="345" mass="37529">MIKVSVIGGNGYTGLELLRLLAKHPQVTLSHVTSRSYASQVIGQAFPQLVDLGDLAFENLDLDKLQASDLAFICLPHGHAKAIVENLDLEKIRIIDLGADFRLKDPATYEAYYGQPAPRGDLLDQAVYGLADIYPEAIQKAQLVANPGCFVTSVLLGLYPALKAGLVDLQAIMISSASGISGAGRNESLDNLYAEMTENFKAYKPLTHRHVPEMEAELGRFAKEEVKVQFVPHLLPIARGIQSTIYTKLTGSEDLTAIHQHYQAAYQASDFVQVLPLGSLPQVKQVRGTNRCQIGLAADADAGHLIIFSVIDNLMKGASGQAVQNMNLLFNWPANLGLDQLTVWP</sequence>
<dbReference type="HAMAP" id="MF_00150">
    <property type="entry name" value="ArgC_type1"/>
    <property type="match status" value="1"/>
</dbReference>
<dbReference type="CDD" id="cd17895">
    <property type="entry name" value="AGPR_1_N"/>
    <property type="match status" value="1"/>
</dbReference>
<dbReference type="OrthoDB" id="9801289at2"/>
<keyword evidence="12" id="KW-1185">Reference proteome</keyword>
<evidence type="ECO:0000256" key="3">
    <source>
        <dbReference type="ARBA" id="ARBA00022605"/>
    </source>
</evidence>
<organism evidence="10 12">
    <name type="scientific">Aerococcus sanguinicola</name>
    <dbReference type="NCBI Taxonomy" id="119206"/>
    <lineage>
        <taxon>Bacteria</taxon>
        <taxon>Bacillati</taxon>
        <taxon>Bacillota</taxon>
        <taxon>Bacilli</taxon>
        <taxon>Lactobacillales</taxon>
        <taxon>Aerococcaceae</taxon>
        <taxon>Aerococcus</taxon>
    </lineage>
</organism>
<dbReference type="InterPro" id="IPR058924">
    <property type="entry name" value="AGPR_dimerisation_dom"/>
</dbReference>
<comment type="catalytic activity">
    <reaction evidence="6 7">
        <text>N-acetyl-L-glutamate 5-semialdehyde + phosphate + NADP(+) = N-acetyl-L-glutamyl 5-phosphate + NADPH + H(+)</text>
        <dbReference type="Rhea" id="RHEA:21588"/>
        <dbReference type="ChEBI" id="CHEBI:15378"/>
        <dbReference type="ChEBI" id="CHEBI:29123"/>
        <dbReference type="ChEBI" id="CHEBI:43474"/>
        <dbReference type="ChEBI" id="CHEBI:57783"/>
        <dbReference type="ChEBI" id="CHEBI:57936"/>
        <dbReference type="ChEBI" id="CHEBI:58349"/>
        <dbReference type="EC" id="1.2.1.38"/>
    </reaction>
</comment>
<gene>
    <name evidence="7" type="primary">argC</name>
    <name evidence="10" type="ORF">AWM72_08980</name>
    <name evidence="11" type="ORF">CYJ28_00770</name>
</gene>
<dbReference type="InterPro" id="IPR000534">
    <property type="entry name" value="Semialdehyde_DH_NAD-bd"/>
</dbReference>
<keyword evidence="5 7" id="KW-0560">Oxidoreductase</keyword>
<dbReference type="SUPFAM" id="SSF55347">
    <property type="entry name" value="Glyceraldehyde-3-phosphate dehydrogenase-like, C-terminal domain"/>
    <property type="match status" value="1"/>
</dbReference>
<dbReference type="Gene3D" id="3.30.360.10">
    <property type="entry name" value="Dihydrodipicolinate Reductase, domain 2"/>
    <property type="match status" value="1"/>
</dbReference>
<evidence type="ECO:0000256" key="1">
    <source>
        <dbReference type="ARBA" id="ARBA00004862"/>
    </source>
</evidence>
<dbReference type="GeneID" id="92904203"/>
<dbReference type="RefSeq" id="WP_067976398.1">
    <property type="nucleotide sequence ID" value="NZ_CAJHKM010000003.1"/>
</dbReference>
<dbReference type="Pfam" id="PF01118">
    <property type="entry name" value="Semialdhyde_dh"/>
    <property type="match status" value="1"/>
</dbReference>
<protein>
    <recommendedName>
        <fullName evidence="7">N-acetyl-gamma-glutamyl-phosphate reductase</fullName>
        <shortName evidence="7">AGPR</shortName>
        <ecNumber evidence="7">1.2.1.38</ecNumber>
    </recommendedName>
    <alternativeName>
        <fullName evidence="7">N-acetyl-glutamate semialdehyde dehydrogenase</fullName>
        <shortName evidence="7">NAGSA dehydrogenase</shortName>
    </alternativeName>
</protein>
<keyword evidence="2 7" id="KW-0055">Arginine biosynthesis</keyword>
<accession>A0A0X8FCM2</accession>
<dbReference type="GO" id="GO:0006526">
    <property type="term" value="P:L-arginine biosynthetic process"/>
    <property type="evidence" value="ECO:0007669"/>
    <property type="project" value="UniProtKB-UniRule"/>
</dbReference>
<dbReference type="InterPro" id="IPR036291">
    <property type="entry name" value="NAD(P)-bd_dom_sf"/>
</dbReference>
<dbReference type="GO" id="GO:0005737">
    <property type="term" value="C:cytoplasm"/>
    <property type="evidence" value="ECO:0007669"/>
    <property type="project" value="UniProtKB-SubCell"/>
</dbReference>
<keyword evidence="3 7" id="KW-0028">Amino-acid biosynthesis</keyword>
<dbReference type="Proteomes" id="UP000069912">
    <property type="component" value="Chromosome"/>
</dbReference>
<dbReference type="CDD" id="cd23934">
    <property type="entry name" value="AGPR_1_C"/>
    <property type="match status" value="1"/>
</dbReference>
<dbReference type="GO" id="GO:0070401">
    <property type="term" value="F:NADP+ binding"/>
    <property type="evidence" value="ECO:0007669"/>
    <property type="project" value="InterPro"/>
</dbReference>
<evidence type="ECO:0000256" key="6">
    <source>
        <dbReference type="ARBA" id="ARBA00050557"/>
    </source>
</evidence>
<dbReference type="Proteomes" id="UP000234239">
    <property type="component" value="Unassembled WGS sequence"/>
</dbReference>
<comment type="pathway">
    <text evidence="1 7">Amino-acid biosynthesis; L-arginine biosynthesis; N(2)-acetyl-L-ornithine from L-glutamate: step 3/4.</text>
</comment>
<dbReference type="SMART" id="SM00859">
    <property type="entry name" value="Semialdhyde_dh"/>
    <property type="match status" value="1"/>
</dbReference>
<feature type="active site" evidence="7 8">
    <location>
        <position position="149"/>
    </location>
</feature>
<feature type="domain" description="Semialdehyde dehydrogenase NAD-binding" evidence="9">
    <location>
        <begin position="3"/>
        <end position="141"/>
    </location>
</feature>
<dbReference type="EMBL" id="CP014160">
    <property type="protein sequence ID" value="AMB94880.1"/>
    <property type="molecule type" value="Genomic_DNA"/>
</dbReference>
<dbReference type="PANTHER" id="PTHR32338:SF10">
    <property type="entry name" value="N-ACETYL-GAMMA-GLUTAMYL-PHOSPHATE REDUCTASE, CHLOROPLASTIC-RELATED"/>
    <property type="match status" value="1"/>
</dbReference>
<dbReference type="SUPFAM" id="SSF51735">
    <property type="entry name" value="NAD(P)-binding Rossmann-fold domains"/>
    <property type="match status" value="1"/>
</dbReference>
<evidence type="ECO:0000256" key="5">
    <source>
        <dbReference type="ARBA" id="ARBA00023002"/>
    </source>
</evidence>
<reference evidence="11 13" key="3">
    <citation type="submission" date="2017-12" db="EMBL/GenBank/DDBJ databases">
        <title>Phylogenetic diversity of female urinary microbiome.</title>
        <authorList>
            <person name="Thomas-White K."/>
            <person name="Wolfe A.J."/>
        </authorList>
    </citation>
    <scope>NUCLEOTIDE SEQUENCE [LARGE SCALE GENOMIC DNA]</scope>
    <source>
        <strain evidence="11 13">UMB0139</strain>
    </source>
</reference>
<evidence type="ECO:0000313" key="13">
    <source>
        <dbReference type="Proteomes" id="UP000234239"/>
    </source>
</evidence>
<proteinExistence type="inferred from homology"/>
<dbReference type="GO" id="GO:0051287">
    <property type="term" value="F:NAD binding"/>
    <property type="evidence" value="ECO:0007669"/>
    <property type="project" value="InterPro"/>
</dbReference>
<comment type="function">
    <text evidence="7">Catalyzes the NADPH-dependent reduction of N-acetyl-5-glutamyl phosphate to yield N-acetyl-L-glutamate 5-semialdehyde.</text>
</comment>
<dbReference type="GO" id="GO:0003942">
    <property type="term" value="F:N-acetyl-gamma-glutamyl-phosphate reductase activity"/>
    <property type="evidence" value="ECO:0007669"/>
    <property type="project" value="UniProtKB-UniRule"/>
</dbReference>
<dbReference type="UniPathway" id="UPA00068">
    <property type="reaction ID" value="UER00108"/>
</dbReference>
<evidence type="ECO:0000259" key="9">
    <source>
        <dbReference type="SMART" id="SM00859"/>
    </source>
</evidence>
<dbReference type="KEGG" id="asan:AWM72_08980"/>
<dbReference type="EMBL" id="PKGY01000001">
    <property type="protein sequence ID" value="PKZ23113.1"/>
    <property type="molecule type" value="Genomic_DNA"/>
</dbReference>
<dbReference type="Pfam" id="PF22698">
    <property type="entry name" value="Semialdhyde_dhC_1"/>
    <property type="match status" value="1"/>
</dbReference>
<dbReference type="InterPro" id="IPR023013">
    <property type="entry name" value="AGPR_AS"/>
</dbReference>
<keyword evidence="7" id="KW-0963">Cytoplasm</keyword>
<evidence type="ECO:0000313" key="11">
    <source>
        <dbReference type="EMBL" id="PKZ23113.1"/>
    </source>
</evidence>
<evidence type="ECO:0000256" key="8">
    <source>
        <dbReference type="PROSITE-ProRule" id="PRU10010"/>
    </source>
</evidence>
<name>A0A0X8FCM2_9LACT</name>
<evidence type="ECO:0000313" key="10">
    <source>
        <dbReference type="EMBL" id="AMB94880.1"/>
    </source>
</evidence>
<dbReference type="InterPro" id="IPR000706">
    <property type="entry name" value="AGPR_type-1"/>
</dbReference>
<evidence type="ECO:0000256" key="2">
    <source>
        <dbReference type="ARBA" id="ARBA00022571"/>
    </source>
</evidence>